<sequence length="146" mass="14825">MFVWALRPRNGPTANGPLKANGWFQREKAVGSCVGAATRSIIESKPPGGHFRKMASTASSSAAASGSAADEPSDAVTRSPAAGPAGAAEAGSSACGKKAAELVASASSSPALRSELGAPWTTRPEPGSTVEWQAAQVIPIRRRPNE</sequence>
<organism evidence="2 3">
    <name type="scientific">Aquisphaera giovannonii</name>
    <dbReference type="NCBI Taxonomy" id="406548"/>
    <lineage>
        <taxon>Bacteria</taxon>
        <taxon>Pseudomonadati</taxon>
        <taxon>Planctomycetota</taxon>
        <taxon>Planctomycetia</taxon>
        <taxon>Isosphaerales</taxon>
        <taxon>Isosphaeraceae</taxon>
        <taxon>Aquisphaera</taxon>
    </lineage>
</organism>
<feature type="compositionally biased region" description="Low complexity" evidence="1">
    <location>
        <begin position="55"/>
        <end position="69"/>
    </location>
</feature>
<dbReference type="AlphaFoldDB" id="A0A5B9VTZ7"/>
<evidence type="ECO:0000313" key="2">
    <source>
        <dbReference type="EMBL" id="QEH31604.1"/>
    </source>
</evidence>
<evidence type="ECO:0000313" key="3">
    <source>
        <dbReference type="Proteomes" id="UP000324233"/>
    </source>
</evidence>
<accession>A0A5B9VTZ7</accession>
<feature type="region of interest" description="Disordered" evidence="1">
    <location>
        <begin position="41"/>
        <end position="146"/>
    </location>
</feature>
<keyword evidence="3" id="KW-1185">Reference proteome</keyword>
<protein>
    <submittedName>
        <fullName evidence="2">Uncharacterized protein</fullName>
    </submittedName>
</protein>
<evidence type="ECO:0000256" key="1">
    <source>
        <dbReference type="SAM" id="MobiDB-lite"/>
    </source>
</evidence>
<dbReference type="KEGG" id="agv:OJF2_00690"/>
<gene>
    <name evidence="2" type="ORF">OJF2_00690</name>
</gene>
<name>A0A5B9VTZ7_9BACT</name>
<dbReference type="EMBL" id="CP042997">
    <property type="protein sequence ID" value="QEH31604.1"/>
    <property type="molecule type" value="Genomic_DNA"/>
</dbReference>
<reference evidence="2 3" key="1">
    <citation type="submission" date="2019-08" db="EMBL/GenBank/DDBJ databases">
        <title>Deep-cultivation of Planctomycetes and their phenomic and genomic characterization uncovers novel biology.</title>
        <authorList>
            <person name="Wiegand S."/>
            <person name="Jogler M."/>
            <person name="Boedeker C."/>
            <person name="Pinto D."/>
            <person name="Vollmers J."/>
            <person name="Rivas-Marin E."/>
            <person name="Kohn T."/>
            <person name="Peeters S.H."/>
            <person name="Heuer A."/>
            <person name="Rast P."/>
            <person name="Oberbeckmann S."/>
            <person name="Bunk B."/>
            <person name="Jeske O."/>
            <person name="Meyerdierks A."/>
            <person name="Storesund J.E."/>
            <person name="Kallscheuer N."/>
            <person name="Luecker S."/>
            <person name="Lage O.M."/>
            <person name="Pohl T."/>
            <person name="Merkel B.J."/>
            <person name="Hornburger P."/>
            <person name="Mueller R.-W."/>
            <person name="Bruemmer F."/>
            <person name="Labrenz M."/>
            <person name="Spormann A.M."/>
            <person name="Op den Camp H."/>
            <person name="Overmann J."/>
            <person name="Amann R."/>
            <person name="Jetten M.S.M."/>
            <person name="Mascher T."/>
            <person name="Medema M.H."/>
            <person name="Devos D.P."/>
            <person name="Kaster A.-K."/>
            <person name="Ovreas L."/>
            <person name="Rohde M."/>
            <person name="Galperin M.Y."/>
            <person name="Jogler C."/>
        </authorList>
    </citation>
    <scope>NUCLEOTIDE SEQUENCE [LARGE SCALE GENOMIC DNA]</scope>
    <source>
        <strain evidence="2 3">OJF2</strain>
    </source>
</reference>
<proteinExistence type="predicted"/>
<feature type="compositionally biased region" description="Low complexity" evidence="1">
    <location>
        <begin position="80"/>
        <end position="97"/>
    </location>
</feature>
<dbReference type="Proteomes" id="UP000324233">
    <property type="component" value="Chromosome"/>
</dbReference>